<dbReference type="EMBL" id="CAJMWR010004330">
    <property type="protein sequence ID" value="CAE6495712.1"/>
    <property type="molecule type" value="Genomic_DNA"/>
</dbReference>
<name>A0A8H3CV71_9AGAM</name>
<feature type="region of interest" description="Disordered" evidence="1">
    <location>
        <begin position="224"/>
        <end position="316"/>
    </location>
</feature>
<feature type="compositionally biased region" description="Pro residues" evidence="1">
    <location>
        <begin position="104"/>
        <end position="138"/>
    </location>
</feature>
<protein>
    <submittedName>
        <fullName evidence="2">Uncharacterized protein</fullName>
    </submittedName>
</protein>
<proteinExistence type="predicted"/>
<gene>
    <name evidence="2" type="ORF">RDB_LOCUS153432</name>
</gene>
<dbReference type="Proteomes" id="UP000663840">
    <property type="component" value="Unassembled WGS sequence"/>
</dbReference>
<organism evidence="2 3">
    <name type="scientific">Rhizoctonia solani</name>
    <dbReference type="NCBI Taxonomy" id="456999"/>
    <lineage>
        <taxon>Eukaryota</taxon>
        <taxon>Fungi</taxon>
        <taxon>Dikarya</taxon>
        <taxon>Basidiomycota</taxon>
        <taxon>Agaricomycotina</taxon>
        <taxon>Agaricomycetes</taxon>
        <taxon>Cantharellales</taxon>
        <taxon>Ceratobasidiaceae</taxon>
        <taxon>Rhizoctonia</taxon>
    </lineage>
</organism>
<dbReference type="AlphaFoldDB" id="A0A8H3CV71"/>
<evidence type="ECO:0000313" key="3">
    <source>
        <dbReference type="Proteomes" id="UP000663840"/>
    </source>
</evidence>
<feature type="compositionally biased region" description="Basic and acidic residues" evidence="1">
    <location>
        <begin position="229"/>
        <end position="257"/>
    </location>
</feature>
<accession>A0A8H3CV71</accession>
<comment type="caution">
    <text evidence="2">The sequence shown here is derived from an EMBL/GenBank/DDBJ whole genome shotgun (WGS) entry which is preliminary data.</text>
</comment>
<evidence type="ECO:0000313" key="2">
    <source>
        <dbReference type="EMBL" id="CAE6495712.1"/>
    </source>
</evidence>
<feature type="region of interest" description="Disordered" evidence="1">
    <location>
        <begin position="97"/>
        <end position="147"/>
    </location>
</feature>
<sequence length="558" mass="60162">MSPGKIALPTTPKLESQPLEPDVSRNTATKRLLKGAALGTAAWFIVTSALKAGSGWEHKRFDSWGWKRPHHHDWEHSVHCSIWEDFDFDTPLRFEGRHPHRHSPLPPAPPPGSRMPPPPPHGAPVPPPPPGAPVPPPPHGHHGTHSQVYNLSPSVAELRFASIGFLGSGLLRVEPASEGVDIIQAEVLGSHGQVCVFKSEDGEDVGLGLVGYMRGRSRHGWKAKAKAWWKRDHSQDGDYESDLKDGEEGFESFDHDLSINPEIPHSPPGEHPMPPPPPGRKLPPPPPRGPPSRPPSGDDLPPPPPPPHPFPHGPHFRGPIHIILRVPTGQLPGLKTRLPFFTHDLALTPSSSSSLEIESEIPTFAGLDLQTREAGVLLGSAIVSKGYNATVKSRNAPIRGDLTLLDGWADLETKNAKVDVGLSARSGGVDVKTSNGPIVATLDLQTGKEFDASFFTTNGHLTVNVTSLPAGSKLFFDAHTSNAPASVQLHPAYEGTFELASSIVSPAVVVGEEKEGRKIEFEREGRLVKGSVWREDKGVREGGEVVVRTSNALNVLLL</sequence>
<reference evidence="2" key="1">
    <citation type="submission" date="2021-01" db="EMBL/GenBank/DDBJ databases">
        <authorList>
            <person name="Kaushik A."/>
        </authorList>
    </citation>
    <scope>NUCLEOTIDE SEQUENCE</scope>
    <source>
        <strain evidence="2">AG1-1A</strain>
    </source>
</reference>
<feature type="compositionally biased region" description="Pro residues" evidence="1">
    <location>
        <begin position="264"/>
        <end position="312"/>
    </location>
</feature>
<feature type="region of interest" description="Disordered" evidence="1">
    <location>
        <begin position="1"/>
        <end position="23"/>
    </location>
</feature>
<evidence type="ECO:0000256" key="1">
    <source>
        <dbReference type="SAM" id="MobiDB-lite"/>
    </source>
</evidence>